<sequence length="512" mass="55842">MHSPPTDPHRPPLYRQYLGWLGLMLALIALPLLVLLGAGLIWLWQTDGFWIWWGVTIALLTVAAAIYQFALRRPAPAPIRIQPPGVGSSPAETSARQALAALAEQVTAADVQDAEAVQHLLQRIVHTVAQAHAPHDAAALWRFTLPEALLMAEDLAARVRAVIRRDVPILCQVELTWLVRALNVVEPVQRLSALMRIAAWFNPASAVRSHLTNQLTGQIKQVVSEQALAQVAAILVEEIGTAAIKLYAGDYRRRASELLPTAPQPLPDKPAEPLTVLLAGQRNVGKSSLLNVWLGITREPVGVTAATPDACRAYRFSTDQTGPLILVDSPGLTHDQLNGAWLKQAADCDLVLWLVAADRADRALDEQALAQLRALTNQDVRLRAIPVIVVITHADRLDPPLDWSPPYAVEQGQRLKEQQFRAARQAIAEQLRLPESRCVLIALPSDAPAWNLDALNAALVASLPEAQHKQLERGQRRDGWLKRIGDGGISAVTIIDKGVKLATDSSKSNRSG</sequence>
<dbReference type="AlphaFoldDB" id="A0A1H3IEU4"/>
<proteinExistence type="predicted"/>
<keyword evidence="4" id="KW-1185">Reference proteome</keyword>
<evidence type="ECO:0000313" key="4">
    <source>
        <dbReference type="Proteomes" id="UP000198672"/>
    </source>
</evidence>
<dbReference type="Gene3D" id="3.40.50.300">
    <property type="entry name" value="P-loop containing nucleotide triphosphate hydrolases"/>
    <property type="match status" value="1"/>
</dbReference>
<keyword evidence="1" id="KW-0472">Membrane</keyword>
<feature type="transmembrane region" description="Helical" evidence="1">
    <location>
        <begin position="20"/>
        <end position="44"/>
    </location>
</feature>
<dbReference type="Proteomes" id="UP000198672">
    <property type="component" value="Unassembled WGS sequence"/>
</dbReference>
<keyword evidence="1" id="KW-0812">Transmembrane</keyword>
<keyword evidence="1" id="KW-1133">Transmembrane helix</keyword>
<dbReference type="EMBL" id="FNOW01000043">
    <property type="protein sequence ID" value="SDY26211.1"/>
    <property type="molecule type" value="Genomic_DNA"/>
</dbReference>
<accession>A0A1H3IEU4</accession>
<dbReference type="PANTHER" id="PTHR42714">
    <property type="entry name" value="TRNA MODIFICATION GTPASE GTPBP3"/>
    <property type="match status" value="1"/>
</dbReference>
<dbReference type="SUPFAM" id="SSF52540">
    <property type="entry name" value="P-loop containing nucleoside triphosphate hydrolases"/>
    <property type="match status" value="1"/>
</dbReference>
<gene>
    <name evidence="3" type="ORF">SAMN05421644_1434</name>
</gene>
<dbReference type="GO" id="GO:0005525">
    <property type="term" value="F:GTP binding"/>
    <property type="evidence" value="ECO:0007669"/>
    <property type="project" value="InterPro"/>
</dbReference>
<evidence type="ECO:0000259" key="2">
    <source>
        <dbReference type="Pfam" id="PF01926"/>
    </source>
</evidence>
<dbReference type="GO" id="GO:0030488">
    <property type="term" value="P:tRNA methylation"/>
    <property type="evidence" value="ECO:0007669"/>
    <property type="project" value="TreeGrafter"/>
</dbReference>
<dbReference type="CDD" id="cd00882">
    <property type="entry name" value="Ras_like_GTPase"/>
    <property type="match status" value="1"/>
</dbReference>
<dbReference type="OrthoDB" id="238366at2"/>
<dbReference type="PANTHER" id="PTHR42714:SF2">
    <property type="entry name" value="TRNA MODIFICATION GTPASE GTPBP3, MITOCHONDRIAL"/>
    <property type="match status" value="1"/>
</dbReference>
<dbReference type="GO" id="GO:0002098">
    <property type="term" value="P:tRNA wobble uridine modification"/>
    <property type="evidence" value="ECO:0007669"/>
    <property type="project" value="TreeGrafter"/>
</dbReference>
<dbReference type="RefSeq" id="WP_091334819.1">
    <property type="nucleotide sequence ID" value="NZ_FNOW01000043.1"/>
</dbReference>
<dbReference type="GO" id="GO:0005737">
    <property type="term" value="C:cytoplasm"/>
    <property type="evidence" value="ECO:0007669"/>
    <property type="project" value="TreeGrafter"/>
</dbReference>
<feature type="transmembrane region" description="Helical" evidence="1">
    <location>
        <begin position="50"/>
        <end position="70"/>
    </location>
</feature>
<organism evidence="3 4">
    <name type="scientific">Allochromatium warmingii</name>
    <name type="common">Chromatium warmingii</name>
    <dbReference type="NCBI Taxonomy" id="61595"/>
    <lineage>
        <taxon>Bacteria</taxon>
        <taxon>Pseudomonadati</taxon>
        <taxon>Pseudomonadota</taxon>
        <taxon>Gammaproteobacteria</taxon>
        <taxon>Chromatiales</taxon>
        <taxon>Chromatiaceae</taxon>
        <taxon>Allochromatium</taxon>
    </lineage>
</organism>
<dbReference type="InterPro" id="IPR006073">
    <property type="entry name" value="GTP-bd"/>
</dbReference>
<evidence type="ECO:0000313" key="3">
    <source>
        <dbReference type="EMBL" id="SDY26211.1"/>
    </source>
</evidence>
<reference evidence="4" key="1">
    <citation type="submission" date="2016-10" db="EMBL/GenBank/DDBJ databases">
        <authorList>
            <person name="Varghese N."/>
            <person name="Submissions S."/>
        </authorList>
    </citation>
    <scope>NUCLEOTIDE SEQUENCE [LARGE SCALE GENOMIC DNA]</scope>
    <source>
        <strain evidence="4">DSM 173</strain>
    </source>
</reference>
<dbReference type="STRING" id="61595.SAMN05421644_1434"/>
<dbReference type="Pfam" id="PF01926">
    <property type="entry name" value="MMR_HSR1"/>
    <property type="match status" value="1"/>
</dbReference>
<protein>
    <recommendedName>
        <fullName evidence="2">G domain-containing protein</fullName>
    </recommendedName>
</protein>
<evidence type="ECO:0000256" key="1">
    <source>
        <dbReference type="SAM" id="Phobius"/>
    </source>
</evidence>
<dbReference type="InterPro" id="IPR027417">
    <property type="entry name" value="P-loop_NTPase"/>
</dbReference>
<name>A0A1H3IEU4_ALLWA</name>
<feature type="domain" description="G" evidence="2">
    <location>
        <begin position="276"/>
        <end position="391"/>
    </location>
</feature>